<evidence type="ECO:0000313" key="2">
    <source>
        <dbReference type="Proteomes" id="UP000708208"/>
    </source>
</evidence>
<sequence length="93" mass="10553">MFYGLVTPLHCTGRRDREMQRRKSQDMTQNYFHLSECPDPCCDGDYDLTMEADSEHKQLLSLMGSGGKKLVGMIKAEMLFGDDEVLMGNPVCE</sequence>
<gene>
    <name evidence="1" type="ORF">AFUS01_LOCUS12111</name>
</gene>
<accession>A0A8J2NXY5</accession>
<name>A0A8J2NXY5_9HEXA</name>
<keyword evidence="2" id="KW-1185">Reference proteome</keyword>
<protein>
    <submittedName>
        <fullName evidence="1">Uncharacterized protein</fullName>
    </submittedName>
</protein>
<reference evidence="1" key="1">
    <citation type="submission" date="2021-06" db="EMBL/GenBank/DDBJ databases">
        <authorList>
            <person name="Hodson N. C."/>
            <person name="Mongue J. A."/>
            <person name="Jaron S. K."/>
        </authorList>
    </citation>
    <scope>NUCLEOTIDE SEQUENCE</scope>
</reference>
<dbReference type="AlphaFoldDB" id="A0A8J2NXY5"/>
<organism evidence="1 2">
    <name type="scientific">Allacma fusca</name>
    <dbReference type="NCBI Taxonomy" id="39272"/>
    <lineage>
        <taxon>Eukaryota</taxon>
        <taxon>Metazoa</taxon>
        <taxon>Ecdysozoa</taxon>
        <taxon>Arthropoda</taxon>
        <taxon>Hexapoda</taxon>
        <taxon>Collembola</taxon>
        <taxon>Symphypleona</taxon>
        <taxon>Sminthuridae</taxon>
        <taxon>Allacma</taxon>
    </lineage>
</organism>
<dbReference type="Proteomes" id="UP000708208">
    <property type="component" value="Unassembled WGS sequence"/>
</dbReference>
<comment type="caution">
    <text evidence="1">The sequence shown here is derived from an EMBL/GenBank/DDBJ whole genome shotgun (WGS) entry which is preliminary data.</text>
</comment>
<dbReference type="EMBL" id="CAJVCH010094578">
    <property type="protein sequence ID" value="CAG7723003.1"/>
    <property type="molecule type" value="Genomic_DNA"/>
</dbReference>
<proteinExistence type="predicted"/>
<evidence type="ECO:0000313" key="1">
    <source>
        <dbReference type="EMBL" id="CAG7723003.1"/>
    </source>
</evidence>